<dbReference type="HOGENOM" id="CLU_1660558_0_0_1"/>
<protein>
    <submittedName>
        <fullName evidence="1">Uncharacterized protein</fullName>
    </submittedName>
</protein>
<dbReference type="Proteomes" id="UP000007703">
    <property type="component" value="Unassembled WGS sequence"/>
</dbReference>
<evidence type="ECO:0000313" key="2">
    <source>
        <dbReference type="Proteomes" id="UP000007703"/>
    </source>
</evidence>
<evidence type="ECO:0000313" key="1">
    <source>
        <dbReference type="EMBL" id="EEQ40715.1"/>
    </source>
</evidence>
<dbReference type="KEGG" id="clu:CLUG_04843"/>
<organism evidence="1 2">
    <name type="scientific">Clavispora lusitaniae (strain ATCC 42720)</name>
    <name type="common">Yeast</name>
    <name type="synonym">Candida lusitaniae</name>
    <dbReference type="NCBI Taxonomy" id="306902"/>
    <lineage>
        <taxon>Eukaryota</taxon>
        <taxon>Fungi</taxon>
        <taxon>Dikarya</taxon>
        <taxon>Ascomycota</taxon>
        <taxon>Saccharomycotina</taxon>
        <taxon>Pichiomycetes</taxon>
        <taxon>Metschnikowiaceae</taxon>
        <taxon>Clavispora</taxon>
    </lineage>
</organism>
<dbReference type="AlphaFoldDB" id="C4Y9Z5"/>
<accession>C4Y9Z5</accession>
<sequence>MFRIFIESKTIRASVRKNSLWEIQLNSRAMHCGFESDTSNLGTDAWLDDKRLFTSRGSFQNLYAYSFTQVQASMSMQSWGMVQNDLRHVGSEIGEEIHHAILISSAKVAPKRKSRKSTSIRQRWAMHLRSQRYSHTKKYYSHGLLEGVSTLHIRELVRK</sequence>
<dbReference type="EMBL" id="CH408081">
    <property type="protein sequence ID" value="EEQ40715.1"/>
    <property type="molecule type" value="Genomic_DNA"/>
</dbReference>
<reference evidence="1 2" key="1">
    <citation type="journal article" date="2009" name="Nature">
        <title>Evolution of pathogenicity and sexual reproduction in eight Candida genomes.</title>
        <authorList>
            <person name="Butler G."/>
            <person name="Rasmussen M.D."/>
            <person name="Lin M.F."/>
            <person name="Santos M.A."/>
            <person name="Sakthikumar S."/>
            <person name="Munro C.A."/>
            <person name="Rheinbay E."/>
            <person name="Grabherr M."/>
            <person name="Forche A."/>
            <person name="Reedy J.L."/>
            <person name="Agrafioti I."/>
            <person name="Arnaud M.B."/>
            <person name="Bates S."/>
            <person name="Brown A.J."/>
            <person name="Brunke S."/>
            <person name="Costanzo M.C."/>
            <person name="Fitzpatrick D.A."/>
            <person name="de Groot P.W."/>
            <person name="Harris D."/>
            <person name="Hoyer L.L."/>
            <person name="Hube B."/>
            <person name="Klis F.M."/>
            <person name="Kodira C."/>
            <person name="Lennard N."/>
            <person name="Logue M.E."/>
            <person name="Martin R."/>
            <person name="Neiman A.M."/>
            <person name="Nikolaou E."/>
            <person name="Quail M.A."/>
            <person name="Quinn J."/>
            <person name="Santos M.C."/>
            <person name="Schmitzberger F.F."/>
            <person name="Sherlock G."/>
            <person name="Shah P."/>
            <person name="Silverstein K.A."/>
            <person name="Skrzypek M.S."/>
            <person name="Soll D."/>
            <person name="Staggs R."/>
            <person name="Stansfield I."/>
            <person name="Stumpf M.P."/>
            <person name="Sudbery P.E."/>
            <person name="Srikantha T."/>
            <person name="Zeng Q."/>
            <person name="Berman J."/>
            <person name="Berriman M."/>
            <person name="Heitman J."/>
            <person name="Gow N.A."/>
            <person name="Lorenz M.C."/>
            <person name="Birren B.W."/>
            <person name="Kellis M."/>
            <person name="Cuomo C.A."/>
        </authorList>
    </citation>
    <scope>NUCLEOTIDE SEQUENCE [LARGE SCALE GENOMIC DNA]</scope>
    <source>
        <strain evidence="1 2">ATCC 42720</strain>
    </source>
</reference>
<dbReference type="InParanoid" id="C4Y9Z5"/>
<gene>
    <name evidence="1" type="ORF">CLUG_04843</name>
</gene>
<name>C4Y9Z5_CLAL4</name>
<proteinExistence type="predicted"/>
<dbReference type="VEuPathDB" id="FungiDB:CLUG_04843"/>